<name>A0A212IWF1_9BACT</name>
<gene>
    <name evidence="2" type="ORF">KL86DYS1_10357</name>
</gene>
<feature type="signal peptide" evidence="1">
    <location>
        <begin position="1"/>
        <end position="18"/>
    </location>
</feature>
<reference evidence="2" key="1">
    <citation type="submission" date="2016-04" db="EMBL/GenBank/DDBJ databases">
        <authorList>
            <person name="Evans L.H."/>
            <person name="Alamgir A."/>
            <person name="Owens N."/>
            <person name="Weber N.D."/>
            <person name="Virtaneva K."/>
            <person name="Barbian K."/>
            <person name="Babar A."/>
            <person name="Rosenke K."/>
        </authorList>
    </citation>
    <scope>NUCLEOTIDE SEQUENCE</scope>
    <source>
        <strain evidence="2">86-1</strain>
    </source>
</reference>
<accession>A0A212IWF1</accession>
<sequence>MKKVLCVFLMSIALSVHAQTNCSADEWIKDFVLEAETVSPEPGFLDDLDFSPLWLDSQTCYLGYIGNDYQRLHIYFTEIERTSANSYRVKGNSKVKTNICDFEGTIKITGIREYKNIDVDADEEVETQPVSQGYIMADFSFSENKEQKNSGIFLGKLVTYWYIDEDGNLLYDDLMSDADGYCNNQFLGTWASYNPAIKSSKRCAWGHYRIPCSDDLDIGAAEFSVDSKYIKNGWETVVEYDYCTE</sequence>
<dbReference type="AlphaFoldDB" id="A0A212IWF1"/>
<protein>
    <submittedName>
        <fullName evidence="2">Uncharacterized protein</fullName>
    </submittedName>
</protein>
<organism evidence="2">
    <name type="scientific">uncultured Dysgonomonas sp</name>
    <dbReference type="NCBI Taxonomy" id="206096"/>
    <lineage>
        <taxon>Bacteria</taxon>
        <taxon>Pseudomonadati</taxon>
        <taxon>Bacteroidota</taxon>
        <taxon>Bacteroidia</taxon>
        <taxon>Bacteroidales</taxon>
        <taxon>Dysgonomonadaceae</taxon>
        <taxon>Dysgonomonas</taxon>
        <taxon>environmental samples</taxon>
    </lineage>
</organism>
<evidence type="ECO:0000313" key="2">
    <source>
        <dbReference type="EMBL" id="SBV91504.1"/>
    </source>
</evidence>
<dbReference type="EMBL" id="FLUM01000001">
    <property type="protein sequence ID" value="SBV91504.1"/>
    <property type="molecule type" value="Genomic_DNA"/>
</dbReference>
<evidence type="ECO:0000256" key="1">
    <source>
        <dbReference type="SAM" id="SignalP"/>
    </source>
</evidence>
<proteinExistence type="predicted"/>
<feature type="chain" id="PRO_5013030160" evidence="1">
    <location>
        <begin position="19"/>
        <end position="245"/>
    </location>
</feature>
<keyword evidence="1" id="KW-0732">Signal</keyword>
<dbReference type="RefSeq" id="WP_296938261.1">
    <property type="nucleotide sequence ID" value="NZ_LT599032.1"/>
</dbReference>